<sequence length="89" mass="10361">MKIITLMIAITATTIPTLANAEFYKVYVNREDRNLYIDTYSNLIIKTKFCYEYAYGDQAILIYDQYSYSNKLIFASGTKCDVEWISTII</sequence>
<evidence type="ECO:0000256" key="1">
    <source>
        <dbReference type="SAM" id="SignalP"/>
    </source>
</evidence>
<reference evidence="2 3" key="1">
    <citation type="submission" date="2019-03" db="EMBL/GenBank/DDBJ databases">
        <title>Genomic analyses of the natural microbiome of Caenorhabditis elegans.</title>
        <authorList>
            <person name="Samuel B."/>
        </authorList>
    </citation>
    <scope>NUCLEOTIDE SEQUENCE [LARGE SCALE GENOMIC DNA]</scope>
    <source>
        <strain evidence="2 3">JUb89</strain>
    </source>
</reference>
<evidence type="ECO:0000313" key="2">
    <source>
        <dbReference type="EMBL" id="TCM63817.1"/>
    </source>
</evidence>
<gene>
    <name evidence="2" type="ORF">EC844_11931</name>
</gene>
<accession>A0A4R1XIP1</accession>
<proteinExistence type="predicted"/>
<comment type="caution">
    <text evidence="2">The sequence shown here is derived from an EMBL/GenBank/DDBJ whole genome shotgun (WGS) entry which is preliminary data.</text>
</comment>
<keyword evidence="1" id="KW-0732">Signal</keyword>
<dbReference type="Proteomes" id="UP000294963">
    <property type="component" value="Unassembled WGS sequence"/>
</dbReference>
<feature type="chain" id="PRO_5020906098" evidence="1">
    <location>
        <begin position="22"/>
        <end position="89"/>
    </location>
</feature>
<keyword evidence="3" id="KW-1185">Reference proteome</keyword>
<name>A0A4R1XIP1_ACICA</name>
<dbReference type="AlphaFoldDB" id="A0A4R1XIP1"/>
<evidence type="ECO:0000313" key="3">
    <source>
        <dbReference type="Proteomes" id="UP000294963"/>
    </source>
</evidence>
<dbReference type="EMBL" id="SLVJ01000019">
    <property type="protein sequence ID" value="TCM63817.1"/>
    <property type="molecule type" value="Genomic_DNA"/>
</dbReference>
<protein>
    <submittedName>
        <fullName evidence="2">Uncharacterized protein</fullName>
    </submittedName>
</protein>
<feature type="signal peptide" evidence="1">
    <location>
        <begin position="1"/>
        <end position="21"/>
    </location>
</feature>
<organism evidence="2 3">
    <name type="scientific">Acinetobacter calcoaceticus</name>
    <dbReference type="NCBI Taxonomy" id="471"/>
    <lineage>
        <taxon>Bacteria</taxon>
        <taxon>Pseudomonadati</taxon>
        <taxon>Pseudomonadota</taxon>
        <taxon>Gammaproteobacteria</taxon>
        <taxon>Moraxellales</taxon>
        <taxon>Moraxellaceae</taxon>
        <taxon>Acinetobacter</taxon>
        <taxon>Acinetobacter calcoaceticus/baumannii complex</taxon>
    </lineage>
</organism>